<dbReference type="GO" id="GO:0000166">
    <property type="term" value="F:nucleotide binding"/>
    <property type="evidence" value="ECO:0007669"/>
    <property type="project" value="InterPro"/>
</dbReference>
<dbReference type="Proteomes" id="UP000321523">
    <property type="component" value="Unassembled WGS sequence"/>
</dbReference>
<evidence type="ECO:0000313" key="3">
    <source>
        <dbReference type="Proteomes" id="UP000321523"/>
    </source>
</evidence>
<proteinExistence type="predicted"/>
<protein>
    <recommendedName>
        <fullName evidence="1">Gfo/Idh/MocA-like oxidoreductase N-terminal domain-containing protein</fullName>
    </recommendedName>
</protein>
<feature type="domain" description="Gfo/Idh/MocA-like oxidoreductase N-terminal" evidence="1">
    <location>
        <begin position="5"/>
        <end position="72"/>
    </location>
</feature>
<dbReference type="SUPFAM" id="SSF51735">
    <property type="entry name" value="NAD(P)-binding Rossmann-fold domains"/>
    <property type="match status" value="1"/>
</dbReference>
<dbReference type="InterPro" id="IPR000683">
    <property type="entry name" value="Gfo/Idh/MocA-like_OxRdtase_N"/>
</dbReference>
<dbReference type="InterPro" id="IPR036291">
    <property type="entry name" value="NAD(P)-bd_dom_sf"/>
</dbReference>
<name>A0A512E1B0_9PROT</name>
<sequence>MPHKIRIAIVGAGETGAPLLEQLLSADFVKVVGIADLNPDAHGMVIARSKGVKTYSDFLELAGLGEDIDIFIDVTGVHKVRDALRHYMQKTDNHHTVIMHELIAVLLLSLSKGKLVQFKHDDLDY</sequence>
<dbReference type="AlphaFoldDB" id="A0A512E1B0"/>
<dbReference type="OrthoDB" id="9810660at2"/>
<evidence type="ECO:0000313" key="2">
    <source>
        <dbReference type="EMBL" id="GEO42491.1"/>
    </source>
</evidence>
<reference evidence="2 3" key="1">
    <citation type="submission" date="2019-07" db="EMBL/GenBank/DDBJ databases">
        <title>Whole genome shotgun sequence of Skermanella aerolata NBRC 106429.</title>
        <authorList>
            <person name="Hosoyama A."/>
            <person name="Uohara A."/>
            <person name="Ohji S."/>
            <person name="Ichikawa N."/>
        </authorList>
    </citation>
    <scope>NUCLEOTIDE SEQUENCE [LARGE SCALE GENOMIC DNA]</scope>
    <source>
        <strain evidence="2 3">NBRC 106429</strain>
    </source>
</reference>
<dbReference type="EMBL" id="BJYZ01000042">
    <property type="protein sequence ID" value="GEO42491.1"/>
    <property type="molecule type" value="Genomic_DNA"/>
</dbReference>
<dbReference type="Gene3D" id="3.40.50.720">
    <property type="entry name" value="NAD(P)-binding Rossmann-like Domain"/>
    <property type="match status" value="1"/>
</dbReference>
<dbReference type="RefSeq" id="WP_044436387.1">
    <property type="nucleotide sequence ID" value="NZ_BJYZ01000042.1"/>
</dbReference>
<accession>A0A512E1B0</accession>
<keyword evidence="3" id="KW-1185">Reference proteome</keyword>
<organism evidence="2 3">
    <name type="scientific">Skermanella aerolata</name>
    <dbReference type="NCBI Taxonomy" id="393310"/>
    <lineage>
        <taxon>Bacteria</taxon>
        <taxon>Pseudomonadati</taxon>
        <taxon>Pseudomonadota</taxon>
        <taxon>Alphaproteobacteria</taxon>
        <taxon>Rhodospirillales</taxon>
        <taxon>Azospirillaceae</taxon>
        <taxon>Skermanella</taxon>
    </lineage>
</organism>
<evidence type="ECO:0000259" key="1">
    <source>
        <dbReference type="Pfam" id="PF01408"/>
    </source>
</evidence>
<gene>
    <name evidence="2" type="ORF">SAE02_66390</name>
</gene>
<dbReference type="Pfam" id="PF01408">
    <property type="entry name" value="GFO_IDH_MocA"/>
    <property type="match status" value="1"/>
</dbReference>
<comment type="caution">
    <text evidence="2">The sequence shown here is derived from an EMBL/GenBank/DDBJ whole genome shotgun (WGS) entry which is preliminary data.</text>
</comment>